<evidence type="ECO:0000256" key="12">
    <source>
        <dbReference type="RuleBase" id="RU363101"/>
    </source>
</evidence>
<dbReference type="Pfam" id="PF04995">
    <property type="entry name" value="CcmD"/>
    <property type="match status" value="1"/>
</dbReference>
<dbReference type="GO" id="GO:0017004">
    <property type="term" value="P:cytochrome complex assembly"/>
    <property type="evidence" value="ECO:0007669"/>
    <property type="project" value="UniProtKB-KW"/>
</dbReference>
<dbReference type="RefSeq" id="WP_084410254.1">
    <property type="nucleotide sequence ID" value="NZ_FWXR01000009.1"/>
</dbReference>
<keyword evidence="14" id="KW-1185">Reference proteome</keyword>
<protein>
    <recommendedName>
        <fullName evidence="4 12">Heme exporter protein D</fullName>
    </recommendedName>
</protein>
<comment type="similarity">
    <text evidence="3 12">Belongs to the CcmD/CycX/HelD family.</text>
</comment>
<comment type="function">
    <text evidence="1 12">Required for the export of heme to the periplasm for the biogenesis of c-type cytochromes.</text>
</comment>
<dbReference type="STRING" id="937218.SAMN06297251_10996"/>
<keyword evidence="8 12" id="KW-0812">Transmembrane</keyword>
<dbReference type="Proteomes" id="UP000192656">
    <property type="component" value="Unassembled WGS sequence"/>
</dbReference>
<dbReference type="AlphaFoldDB" id="A0A1W2CDA3"/>
<dbReference type="GO" id="GO:0005886">
    <property type="term" value="C:plasma membrane"/>
    <property type="evidence" value="ECO:0007669"/>
    <property type="project" value="UniProtKB-SubCell"/>
</dbReference>
<dbReference type="GO" id="GO:0015886">
    <property type="term" value="P:heme transport"/>
    <property type="evidence" value="ECO:0007669"/>
    <property type="project" value="InterPro"/>
</dbReference>
<accession>A0A1W2CDA3</accession>
<keyword evidence="5 12" id="KW-0813">Transport</keyword>
<proteinExistence type="inferred from homology"/>
<dbReference type="InterPro" id="IPR007078">
    <property type="entry name" value="Haem_export_protD_CcmD"/>
</dbReference>
<comment type="subcellular location">
    <subcellularLocation>
        <location evidence="2 12">Cell inner membrane</location>
        <topology evidence="2 12">Single-pass membrane protein</topology>
    </subcellularLocation>
</comment>
<name>A0A1W2CDA3_9HYPH</name>
<evidence type="ECO:0000256" key="5">
    <source>
        <dbReference type="ARBA" id="ARBA00022448"/>
    </source>
</evidence>
<dbReference type="OrthoDB" id="7917281at2"/>
<evidence type="ECO:0000256" key="2">
    <source>
        <dbReference type="ARBA" id="ARBA00004377"/>
    </source>
</evidence>
<evidence type="ECO:0000313" key="14">
    <source>
        <dbReference type="Proteomes" id="UP000192656"/>
    </source>
</evidence>
<dbReference type="NCBIfam" id="TIGR03141">
    <property type="entry name" value="cytochro_ccmD"/>
    <property type="match status" value="1"/>
</dbReference>
<keyword evidence="7 12" id="KW-0997">Cell inner membrane</keyword>
<keyword evidence="10 12" id="KW-1133">Transmembrane helix</keyword>
<evidence type="ECO:0000256" key="1">
    <source>
        <dbReference type="ARBA" id="ARBA00002442"/>
    </source>
</evidence>
<organism evidence="13 14">
    <name type="scientific">Fulvimarina manganoxydans</name>
    <dbReference type="NCBI Taxonomy" id="937218"/>
    <lineage>
        <taxon>Bacteria</taxon>
        <taxon>Pseudomonadati</taxon>
        <taxon>Pseudomonadota</taxon>
        <taxon>Alphaproteobacteria</taxon>
        <taxon>Hyphomicrobiales</taxon>
        <taxon>Aurantimonadaceae</taxon>
        <taxon>Fulvimarina</taxon>
    </lineage>
</organism>
<keyword evidence="9 12" id="KW-0201">Cytochrome c-type biogenesis</keyword>
<feature type="transmembrane region" description="Helical" evidence="12">
    <location>
        <begin position="6"/>
        <end position="29"/>
    </location>
</feature>
<keyword evidence="11 12" id="KW-0472">Membrane</keyword>
<evidence type="ECO:0000256" key="6">
    <source>
        <dbReference type="ARBA" id="ARBA00022475"/>
    </source>
</evidence>
<sequence length="61" mass="6583">MTGPYAAYILSAYGFSALAIIGLALWIGLDSRAQKRALADLEARGIRRRSARSDQTAPSSR</sequence>
<gene>
    <name evidence="13" type="ORF">SAMN06297251_10996</name>
</gene>
<evidence type="ECO:0000256" key="3">
    <source>
        <dbReference type="ARBA" id="ARBA00008741"/>
    </source>
</evidence>
<evidence type="ECO:0000256" key="8">
    <source>
        <dbReference type="ARBA" id="ARBA00022692"/>
    </source>
</evidence>
<dbReference type="EMBL" id="FWXR01000009">
    <property type="protein sequence ID" value="SMC83036.1"/>
    <property type="molecule type" value="Genomic_DNA"/>
</dbReference>
<evidence type="ECO:0000256" key="4">
    <source>
        <dbReference type="ARBA" id="ARBA00016461"/>
    </source>
</evidence>
<evidence type="ECO:0000256" key="9">
    <source>
        <dbReference type="ARBA" id="ARBA00022748"/>
    </source>
</evidence>
<evidence type="ECO:0000256" key="11">
    <source>
        <dbReference type="ARBA" id="ARBA00023136"/>
    </source>
</evidence>
<reference evidence="13 14" key="1">
    <citation type="submission" date="2017-04" db="EMBL/GenBank/DDBJ databases">
        <authorList>
            <person name="Afonso C.L."/>
            <person name="Miller P.J."/>
            <person name="Scott M.A."/>
            <person name="Spackman E."/>
            <person name="Goraichik I."/>
            <person name="Dimitrov K.M."/>
            <person name="Suarez D.L."/>
            <person name="Swayne D.E."/>
        </authorList>
    </citation>
    <scope>NUCLEOTIDE SEQUENCE [LARGE SCALE GENOMIC DNA]</scope>
    <source>
        <strain evidence="13 14">CGMCC 1.10972</strain>
    </source>
</reference>
<keyword evidence="6 12" id="KW-1003">Cell membrane</keyword>
<evidence type="ECO:0000256" key="10">
    <source>
        <dbReference type="ARBA" id="ARBA00022989"/>
    </source>
</evidence>
<evidence type="ECO:0000313" key="13">
    <source>
        <dbReference type="EMBL" id="SMC83036.1"/>
    </source>
</evidence>
<evidence type="ECO:0000256" key="7">
    <source>
        <dbReference type="ARBA" id="ARBA00022519"/>
    </source>
</evidence>